<dbReference type="AlphaFoldDB" id="A0A1I3FGR1"/>
<evidence type="ECO:0000256" key="6">
    <source>
        <dbReference type="ARBA" id="ARBA00023295"/>
    </source>
</evidence>
<feature type="chain" id="PRO_5010340377" description="beta-glucosidase" evidence="7">
    <location>
        <begin position="25"/>
        <end position="797"/>
    </location>
</feature>
<dbReference type="Proteomes" id="UP000183639">
    <property type="component" value="Unassembled WGS sequence"/>
</dbReference>
<evidence type="ECO:0000313" key="9">
    <source>
        <dbReference type="EMBL" id="SFI10400.1"/>
    </source>
</evidence>
<dbReference type="InterPro" id="IPR017853">
    <property type="entry name" value="GH"/>
</dbReference>
<evidence type="ECO:0000259" key="8">
    <source>
        <dbReference type="Pfam" id="PF00933"/>
    </source>
</evidence>
<dbReference type="InterPro" id="IPR001764">
    <property type="entry name" value="Glyco_hydro_3_N"/>
</dbReference>
<comment type="similarity">
    <text evidence="2">Belongs to the glycosyl hydrolase 3 family.</text>
</comment>
<dbReference type="GO" id="GO:0009251">
    <property type="term" value="P:glucan catabolic process"/>
    <property type="evidence" value="ECO:0007669"/>
    <property type="project" value="TreeGrafter"/>
</dbReference>
<dbReference type="SUPFAM" id="SSF52279">
    <property type="entry name" value="Beta-D-glucan exohydrolase, C-terminal domain"/>
    <property type="match status" value="1"/>
</dbReference>
<dbReference type="PANTHER" id="PTHR30620:SF16">
    <property type="entry name" value="LYSOSOMAL BETA GLUCOSIDASE"/>
    <property type="match status" value="1"/>
</dbReference>
<evidence type="ECO:0000256" key="1">
    <source>
        <dbReference type="ARBA" id="ARBA00000448"/>
    </source>
</evidence>
<dbReference type="RefSeq" id="WP_075444082.1">
    <property type="nucleotide sequence ID" value="NZ_FOQK01000015.1"/>
</dbReference>
<evidence type="ECO:0000313" key="10">
    <source>
        <dbReference type="Proteomes" id="UP000183639"/>
    </source>
</evidence>
<dbReference type="EC" id="3.2.1.21" evidence="3"/>
<evidence type="ECO:0000256" key="2">
    <source>
        <dbReference type="ARBA" id="ARBA00005336"/>
    </source>
</evidence>
<dbReference type="GO" id="GO:0008422">
    <property type="term" value="F:beta-glucosidase activity"/>
    <property type="evidence" value="ECO:0007669"/>
    <property type="project" value="UniProtKB-EC"/>
</dbReference>
<dbReference type="SUPFAM" id="SSF51445">
    <property type="entry name" value="(Trans)glycosidases"/>
    <property type="match status" value="1"/>
</dbReference>
<keyword evidence="4 7" id="KW-0732">Signal</keyword>
<keyword evidence="6" id="KW-0326">Glycosidase</keyword>
<dbReference type="OrthoDB" id="9805821at2"/>
<proteinExistence type="inferred from homology"/>
<evidence type="ECO:0000256" key="5">
    <source>
        <dbReference type="ARBA" id="ARBA00022801"/>
    </source>
</evidence>
<reference evidence="9 10" key="1">
    <citation type="submission" date="2016-10" db="EMBL/GenBank/DDBJ databases">
        <authorList>
            <person name="de Groot N.N."/>
        </authorList>
    </citation>
    <scope>NUCLEOTIDE SEQUENCE [LARGE SCALE GENOMIC DNA]</scope>
    <source>
        <strain evidence="9 10">Z108</strain>
    </source>
</reference>
<dbReference type="InterPro" id="IPR036962">
    <property type="entry name" value="Glyco_hydro_3_N_sf"/>
</dbReference>
<evidence type="ECO:0000256" key="7">
    <source>
        <dbReference type="SAM" id="SignalP"/>
    </source>
</evidence>
<organism evidence="9 10">
    <name type="scientific">Selenomonas ruminantium</name>
    <dbReference type="NCBI Taxonomy" id="971"/>
    <lineage>
        <taxon>Bacteria</taxon>
        <taxon>Bacillati</taxon>
        <taxon>Bacillota</taxon>
        <taxon>Negativicutes</taxon>
        <taxon>Selenomonadales</taxon>
        <taxon>Selenomonadaceae</taxon>
        <taxon>Selenomonas</taxon>
    </lineage>
</organism>
<protein>
    <recommendedName>
        <fullName evidence="3">beta-glucosidase</fullName>
        <ecNumber evidence="3">3.2.1.21</ecNumber>
    </recommendedName>
</protein>
<name>A0A1I3FGR1_SELRU</name>
<accession>A0A1I3FGR1</accession>
<dbReference type="InterPro" id="IPR036881">
    <property type="entry name" value="Glyco_hydro_3_C_sf"/>
</dbReference>
<dbReference type="InterPro" id="IPR051915">
    <property type="entry name" value="Cellulose_Degrad_GH3"/>
</dbReference>
<dbReference type="PANTHER" id="PTHR30620">
    <property type="entry name" value="PERIPLASMIC BETA-GLUCOSIDASE-RELATED"/>
    <property type="match status" value="1"/>
</dbReference>
<feature type="domain" description="Glycoside hydrolase family 3 N-terminal" evidence="8">
    <location>
        <begin position="116"/>
        <end position="464"/>
    </location>
</feature>
<dbReference type="EMBL" id="FOQK01000015">
    <property type="protein sequence ID" value="SFI10400.1"/>
    <property type="molecule type" value="Genomic_DNA"/>
</dbReference>
<dbReference type="PRINTS" id="PR00133">
    <property type="entry name" value="GLHYDRLASE3"/>
</dbReference>
<dbReference type="Gene3D" id="3.40.50.1700">
    <property type="entry name" value="Glycoside hydrolase family 3 C-terminal domain"/>
    <property type="match status" value="1"/>
</dbReference>
<gene>
    <name evidence="9" type="ORF">SAMN04487861_1153</name>
</gene>
<dbReference type="Pfam" id="PF00933">
    <property type="entry name" value="Glyco_hydro_3"/>
    <property type="match status" value="1"/>
</dbReference>
<evidence type="ECO:0000256" key="3">
    <source>
        <dbReference type="ARBA" id="ARBA00012744"/>
    </source>
</evidence>
<feature type="signal peptide" evidence="7">
    <location>
        <begin position="1"/>
        <end position="24"/>
    </location>
</feature>
<keyword evidence="5" id="KW-0378">Hydrolase</keyword>
<dbReference type="Gene3D" id="3.20.20.300">
    <property type="entry name" value="Glycoside hydrolase, family 3, N-terminal domain"/>
    <property type="match status" value="1"/>
</dbReference>
<evidence type="ECO:0000256" key="4">
    <source>
        <dbReference type="ARBA" id="ARBA00022729"/>
    </source>
</evidence>
<comment type="catalytic activity">
    <reaction evidence="1">
        <text>Hydrolysis of terminal, non-reducing beta-D-glucosyl residues with release of beta-D-glucose.</text>
        <dbReference type="EC" id="3.2.1.21"/>
    </reaction>
</comment>
<sequence length="797" mass="87489">MNKKRNAALAVALMLAMAGTQVQAASAVEYTETKTADGYALIQNKDGAELGFMPDSGVKILTVDGKAFKDMNRNGKLDRYEDWRLTPQERAEDLARQLSTEDIAGLMLYSMHQRNLKPELNDEQRKMLRDDHVRTVLNADSTASNEVTAKWNNAMQAYAESLPFAIPANTSSDPRSDARGNGVYLKDVTGGVSRWPSNLGIAATFDPSIAKEFGEISSKEYRLLGIGTGLSPQIDLATDPRWTRYYGTFGEDPALSRDMARATMDGVQSTIVNSKDMGWGKYSVNAMMKHWPGDGVGEGGREAHSKYGKYAVYPGGQFNTQLIPFVEGGLRLAGKTKMPSAVMSSYSIAWSDDGSLGEKVGSAFSKFKIGLLRDKYHYDGVICTDWCVTHDIPKKVGKGISTAWGVEHDNEVVRHYKALMAGVDQFGGNNDKQPVLDAYAMGVKEHGKAFMDARFQQSAVRLLRNIFQIGLFENPYLDVAKTVREVGNPQDKAKGYAAQLKSIVMLKNKGGVIHKAEAGAAKPTVYIPMIYRPAMENKTFHTYAPANWSLLVDLKTAAEYFHVVTDTVGELTAVDRDGKPMAAVTDIKRLAPAEVAKADMVLAVIDNPTNVGNQFDGLGCDEKGNFIPLSLQYSTYTADSSAVRRQSIAHDEGENRSYFGKTARITNATDIDSVRYGRECAEKSGKPMSVITMVHALKPMIFSEVEPLSDAIVVGYGVSDAAYFDILTGKAEPQGLLPMQQPKDMVTVEGQCEDVPRDMECYKDSEGHSYDFAYGLNWKGVIKDGRTAKYDVPVLKR</sequence>